<protein>
    <submittedName>
        <fullName evidence="2">Uncharacterized protein</fullName>
    </submittedName>
</protein>
<gene>
    <name evidence="2" type="ORF">BJ994_000323</name>
</gene>
<evidence type="ECO:0000313" key="2">
    <source>
        <dbReference type="EMBL" id="NJC21247.1"/>
    </source>
</evidence>
<evidence type="ECO:0000313" key="3">
    <source>
        <dbReference type="Proteomes" id="UP000547458"/>
    </source>
</evidence>
<feature type="region of interest" description="Disordered" evidence="1">
    <location>
        <begin position="55"/>
        <end position="80"/>
    </location>
</feature>
<organism evidence="2 3">
    <name type="scientific">Arthrobacter pigmenti</name>
    <dbReference type="NCBI Taxonomy" id="271432"/>
    <lineage>
        <taxon>Bacteria</taxon>
        <taxon>Bacillati</taxon>
        <taxon>Actinomycetota</taxon>
        <taxon>Actinomycetes</taxon>
        <taxon>Micrococcales</taxon>
        <taxon>Micrococcaceae</taxon>
        <taxon>Arthrobacter</taxon>
    </lineage>
</organism>
<dbReference type="AlphaFoldDB" id="A0A846RM86"/>
<dbReference type="Proteomes" id="UP000547458">
    <property type="component" value="Unassembled WGS sequence"/>
</dbReference>
<comment type="caution">
    <text evidence="2">The sequence shown here is derived from an EMBL/GenBank/DDBJ whole genome shotgun (WGS) entry which is preliminary data.</text>
</comment>
<accession>A0A846RM86</accession>
<reference evidence="2 3" key="1">
    <citation type="submission" date="2020-03" db="EMBL/GenBank/DDBJ databases">
        <title>Sequencing the genomes of 1000 actinobacteria strains.</title>
        <authorList>
            <person name="Klenk H.-P."/>
        </authorList>
    </citation>
    <scope>NUCLEOTIDE SEQUENCE [LARGE SCALE GENOMIC DNA]</scope>
    <source>
        <strain evidence="2 3">DSM 16403</strain>
    </source>
</reference>
<proteinExistence type="predicted"/>
<dbReference type="RefSeq" id="WP_167990748.1">
    <property type="nucleotide sequence ID" value="NZ_JAATJL010000001.1"/>
</dbReference>
<dbReference type="EMBL" id="JAATJL010000001">
    <property type="protein sequence ID" value="NJC21247.1"/>
    <property type="molecule type" value="Genomic_DNA"/>
</dbReference>
<name>A0A846RM86_9MICC</name>
<evidence type="ECO:0000256" key="1">
    <source>
        <dbReference type="SAM" id="MobiDB-lite"/>
    </source>
</evidence>
<sequence>MSPRLLRLEGATLEELREQVRAQHGPGAQIVGAELVTVGGIRGYFARRHYEVTVELPDPEPSPQRRRGRRAASVPADSGVSGASGIDALLQHAESVEAQLHPSVSTGGDLFAALMDDLTFNTTPPPALVSAERVPPLPARPGDLAVVVGLGSDPLTVARQMASFLDLPAQAVQAHDDDGVASHARLAATELRATGVRGEFPVFLVLQRPPSGFDGPVLARLEADQVWLAVDAGRKPADTATWASEVRTAVDVHGLAVLGSARTATPATVNQLGLPVGWVDGARAASPVL</sequence>
<keyword evidence="3" id="KW-1185">Reference proteome</keyword>